<dbReference type="InterPro" id="IPR033479">
    <property type="entry name" value="dCache_1"/>
</dbReference>
<dbReference type="SMART" id="SM00304">
    <property type="entry name" value="HAMP"/>
    <property type="match status" value="1"/>
</dbReference>
<evidence type="ECO:0000313" key="17">
    <source>
        <dbReference type="EMBL" id="RUT36517.1"/>
    </source>
</evidence>
<keyword evidence="13 14" id="KW-0472">Membrane</keyword>
<dbReference type="EMBL" id="RZNX01000001">
    <property type="protein sequence ID" value="RUT36517.1"/>
    <property type="molecule type" value="Genomic_DNA"/>
</dbReference>
<dbReference type="Gene3D" id="3.30.565.10">
    <property type="entry name" value="Histidine kinase-like ATPase, C-terminal domain"/>
    <property type="match status" value="1"/>
</dbReference>
<accession>A0A433XR16</accession>
<dbReference type="CDD" id="cd06225">
    <property type="entry name" value="HAMP"/>
    <property type="match status" value="1"/>
</dbReference>
<evidence type="ECO:0000256" key="4">
    <source>
        <dbReference type="ARBA" id="ARBA00022475"/>
    </source>
</evidence>
<comment type="subcellular location">
    <subcellularLocation>
        <location evidence="2">Cell membrane</location>
        <topology evidence="2">Multi-pass membrane protein</topology>
    </subcellularLocation>
</comment>
<dbReference type="CDD" id="cd12912">
    <property type="entry name" value="PDC2_MCP_like"/>
    <property type="match status" value="1"/>
</dbReference>
<dbReference type="GO" id="GO:0000155">
    <property type="term" value="F:phosphorelay sensor kinase activity"/>
    <property type="evidence" value="ECO:0007669"/>
    <property type="project" value="InterPro"/>
</dbReference>
<evidence type="ECO:0000256" key="3">
    <source>
        <dbReference type="ARBA" id="ARBA00012438"/>
    </source>
</evidence>
<evidence type="ECO:0000256" key="14">
    <source>
        <dbReference type="SAM" id="Phobius"/>
    </source>
</evidence>
<dbReference type="InterPro" id="IPR004358">
    <property type="entry name" value="Sig_transdc_His_kin-like_C"/>
</dbReference>
<dbReference type="Pfam" id="PF02743">
    <property type="entry name" value="dCache_1"/>
    <property type="match status" value="1"/>
</dbReference>
<feature type="domain" description="Histidine kinase" evidence="15">
    <location>
        <begin position="482"/>
        <end position="595"/>
    </location>
</feature>
<evidence type="ECO:0000259" key="15">
    <source>
        <dbReference type="PROSITE" id="PS50109"/>
    </source>
</evidence>
<evidence type="ECO:0000256" key="9">
    <source>
        <dbReference type="ARBA" id="ARBA00022777"/>
    </source>
</evidence>
<evidence type="ECO:0000256" key="10">
    <source>
        <dbReference type="ARBA" id="ARBA00022840"/>
    </source>
</evidence>
<evidence type="ECO:0000256" key="5">
    <source>
        <dbReference type="ARBA" id="ARBA00022553"/>
    </source>
</evidence>
<feature type="transmembrane region" description="Helical" evidence="14">
    <location>
        <begin position="302"/>
        <end position="326"/>
    </location>
</feature>
<dbReference type="GO" id="GO:0005524">
    <property type="term" value="F:ATP binding"/>
    <property type="evidence" value="ECO:0007669"/>
    <property type="project" value="UniProtKB-KW"/>
</dbReference>
<dbReference type="PRINTS" id="PR00344">
    <property type="entry name" value="BCTRLSENSOR"/>
</dbReference>
<comment type="catalytic activity">
    <reaction evidence="1">
        <text>ATP + protein L-histidine = ADP + protein N-phospho-L-histidine.</text>
        <dbReference type="EC" id="2.7.13.3"/>
    </reaction>
</comment>
<dbReference type="AlphaFoldDB" id="A0A433XR16"/>
<dbReference type="EC" id="2.7.13.3" evidence="3"/>
<dbReference type="Gene3D" id="6.10.340.10">
    <property type="match status" value="1"/>
</dbReference>
<dbReference type="PANTHER" id="PTHR42713:SF2">
    <property type="entry name" value="TWO-COMPONENT SENSOR KINASE YESM"/>
    <property type="match status" value="1"/>
</dbReference>
<comment type="caution">
    <text evidence="17">The sequence shown here is derived from an EMBL/GenBank/DDBJ whole genome shotgun (WGS) entry which is preliminary data.</text>
</comment>
<evidence type="ECO:0000256" key="6">
    <source>
        <dbReference type="ARBA" id="ARBA00022679"/>
    </source>
</evidence>
<dbReference type="Pfam" id="PF02518">
    <property type="entry name" value="HATPase_c"/>
    <property type="match status" value="1"/>
</dbReference>
<dbReference type="SUPFAM" id="SSF158472">
    <property type="entry name" value="HAMP domain-like"/>
    <property type="match status" value="1"/>
</dbReference>
<dbReference type="InterPro" id="IPR005467">
    <property type="entry name" value="His_kinase_dom"/>
</dbReference>
<keyword evidence="11 14" id="KW-1133">Transmembrane helix</keyword>
<evidence type="ECO:0000256" key="2">
    <source>
        <dbReference type="ARBA" id="ARBA00004651"/>
    </source>
</evidence>
<dbReference type="InterPro" id="IPR036890">
    <property type="entry name" value="HATPase_C_sf"/>
</dbReference>
<dbReference type="PROSITE" id="PS50109">
    <property type="entry name" value="HIS_KIN"/>
    <property type="match status" value="1"/>
</dbReference>
<feature type="domain" description="HAMP" evidence="16">
    <location>
        <begin position="323"/>
        <end position="375"/>
    </location>
</feature>
<evidence type="ECO:0000256" key="13">
    <source>
        <dbReference type="ARBA" id="ARBA00023136"/>
    </source>
</evidence>
<keyword evidence="4" id="KW-1003">Cell membrane</keyword>
<dbReference type="PROSITE" id="PS50885">
    <property type="entry name" value="HAMP"/>
    <property type="match status" value="1"/>
</dbReference>
<keyword evidence="12" id="KW-0902">Two-component regulatory system</keyword>
<protein>
    <recommendedName>
        <fullName evidence="3">histidine kinase</fullName>
        <ecNumber evidence="3">2.7.13.3</ecNumber>
    </recommendedName>
</protein>
<gene>
    <name evidence="17" type="ORF">EJP77_05985</name>
</gene>
<name>A0A433XR16_9BACL</name>
<evidence type="ECO:0000256" key="12">
    <source>
        <dbReference type="ARBA" id="ARBA00023012"/>
    </source>
</evidence>
<evidence type="ECO:0000256" key="1">
    <source>
        <dbReference type="ARBA" id="ARBA00000085"/>
    </source>
</evidence>
<dbReference type="PANTHER" id="PTHR42713">
    <property type="entry name" value="HISTIDINE KINASE-RELATED"/>
    <property type="match status" value="1"/>
</dbReference>
<dbReference type="SMART" id="SM00387">
    <property type="entry name" value="HATPase_c"/>
    <property type="match status" value="1"/>
</dbReference>
<evidence type="ECO:0000259" key="16">
    <source>
        <dbReference type="PROSITE" id="PS50885"/>
    </source>
</evidence>
<evidence type="ECO:0000313" key="18">
    <source>
        <dbReference type="Proteomes" id="UP000272464"/>
    </source>
</evidence>
<keyword evidence="18" id="KW-1185">Reference proteome</keyword>
<keyword evidence="10" id="KW-0067">ATP-binding</keyword>
<dbReference type="InterPro" id="IPR003594">
    <property type="entry name" value="HATPase_dom"/>
</dbReference>
<reference evidence="17 18" key="1">
    <citation type="submission" date="2018-12" db="EMBL/GenBank/DDBJ databases">
        <authorList>
            <person name="Sun L."/>
            <person name="Chen Z."/>
        </authorList>
    </citation>
    <scope>NUCLEOTIDE SEQUENCE [LARGE SCALE GENOMIC DNA]</scope>
    <source>
        <strain evidence="17 18">3-5-3</strain>
    </source>
</reference>
<proteinExistence type="predicted"/>
<dbReference type="Gene3D" id="3.30.450.20">
    <property type="entry name" value="PAS domain"/>
    <property type="match status" value="1"/>
</dbReference>
<keyword evidence="7 14" id="KW-0812">Transmembrane</keyword>
<keyword evidence="8" id="KW-0547">Nucleotide-binding</keyword>
<keyword evidence="5" id="KW-0597">Phosphoprotein</keyword>
<dbReference type="SUPFAM" id="SSF55874">
    <property type="entry name" value="ATPase domain of HSP90 chaperone/DNA topoisomerase II/histidine kinase"/>
    <property type="match status" value="1"/>
</dbReference>
<keyword evidence="9 17" id="KW-0418">Kinase</keyword>
<sequence length="606" mass="69641">MKLYSWITSSLRAKMLTMFVLLTAFPLILVGMITYRMSYETVSKHSVATIQLTAEHLKNDIDSLFSDNRKFLDISKNPNVLRFLLIQNETYQEAKDILNTFSLYRDTYRLSDRISNMMLFNLYGKGISERKGIFELDQDLSKYPVFVNLMKHPDKVMIIPPLSSQRPDYFDHSSDEGQFAVSIVSTVKQEITDEVIGYMVITLDASVISNFCNNMHIGENGFFYVANEKGQPIIIPDRSERFTSFDDTEFKLLKGNTGNFTRSVNGVDHFVVYTSSEQTGWKIIGEVPLKEVLKDADRIERLIGVIVIFTIIFTITLYFFISSKLIHPIRFLKKKMRQAASGFLDAKVHQMGRDEIADLGLSFNTMLDKIKILIETSIKEQEMIKIAELRTLQAQINPHFLYNTLDSIIWLAENRKSEEVIEIVHALTTFFRISLSRGRDLITIKDEIEHIGNYLIIQKMRYRDILDYEIQIEEDILKCQILKMTLQPLVENALYHGIKNKRGKGMIRISGSFLSNETIQIIIHDNGAGMTPERLQQLQASLDQEVKDELKQDGGFGFGNVHQRLRLYHGDLYGLELESELGVGTTVTVNIPVRREFDEKSFPGGR</sequence>
<evidence type="ECO:0000256" key="11">
    <source>
        <dbReference type="ARBA" id="ARBA00022989"/>
    </source>
</evidence>
<dbReference type="RefSeq" id="WP_127198206.1">
    <property type="nucleotide sequence ID" value="NZ_RZNX01000001.1"/>
</dbReference>
<evidence type="ECO:0000256" key="8">
    <source>
        <dbReference type="ARBA" id="ARBA00022741"/>
    </source>
</evidence>
<dbReference type="GO" id="GO:0005886">
    <property type="term" value="C:plasma membrane"/>
    <property type="evidence" value="ECO:0007669"/>
    <property type="project" value="UniProtKB-SubCell"/>
</dbReference>
<dbReference type="InterPro" id="IPR010559">
    <property type="entry name" value="Sig_transdc_His_kin_internal"/>
</dbReference>
<organism evidence="17 18">
    <name type="scientific">Paenibacillus zeisoli</name>
    <dbReference type="NCBI Taxonomy" id="2496267"/>
    <lineage>
        <taxon>Bacteria</taxon>
        <taxon>Bacillati</taxon>
        <taxon>Bacillota</taxon>
        <taxon>Bacilli</taxon>
        <taxon>Bacillales</taxon>
        <taxon>Paenibacillaceae</taxon>
        <taxon>Paenibacillus</taxon>
    </lineage>
</organism>
<dbReference type="InterPro" id="IPR051552">
    <property type="entry name" value="HptR"/>
</dbReference>
<evidence type="ECO:0000256" key="7">
    <source>
        <dbReference type="ARBA" id="ARBA00022692"/>
    </source>
</evidence>
<dbReference type="Pfam" id="PF06580">
    <property type="entry name" value="His_kinase"/>
    <property type="match status" value="1"/>
</dbReference>
<keyword evidence="6" id="KW-0808">Transferase</keyword>
<dbReference type="Proteomes" id="UP000272464">
    <property type="component" value="Unassembled WGS sequence"/>
</dbReference>
<dbReference type="InterPro" id="IPR003660">
    <property type="entry name" value="HAMP_dom"/>
</dbReference>
<dbReference type="Pfam" id="PF00672">
    <property type="entry name" value="HAMP"/>
    <property type="match status" value="1"/>
</dbReference>
<dbReference type="OrthoDB" id="9776552at2"/>